<dbReference type="Gene3D" id="1.10.40.30">
    <property type="entry name" value="Fumarase/aspartase (C-terminal domain)"/>
    <property type="match status" value="1"/>
</dbReference>
<dbReference type="GO" id="GO:0005829">
    <property type="term" value="C:cytosol"/>
    <property type="evidence" value="ECO:0007669"/>
    <property type="project" value="TreeGrafter"/>
</dbReference>
<dbReference type="PATRIC" id="fig|1618747.3.peg.467"/>
<evidence type="ECO:0000259" key="3">
    <source>
        <dbReference type="Pfam" id="PF10415"/>
    </source>
</evidence>
<comment type="caution">
    <text evidence="4">The sequence shown here is derived from an EMBL/GenBank/DDBJ whole genome shotgun (WGS) entry which is preliminary data.</text>
</comment>
<dbReference type="GO" id="GO:0008797">
    <property type="term" value="F:aspartate ammonia-lyase activity"/>
    <property type="evidence" value="ECO:0007669"/>
    <property type="project" value="TreeGrafter"/>
</dbReference>
<dbReference type="EMBL" id="LCGS01000013">
    <property type="protein sequence ID" value="KKT19252.1"/>
    <property type="molecule type" value="Genomic_DNA"/>
</dbReference>
<feature type="domain" description="Fumarate lyase N-terminal" evidence="2">
    <location>
        <begin position="4"/>
        <end position="314"/>
    </location>
</feature>
<gene>
    <name evidence="4" type="ORF">UW02_C0013G0035</name>
</gene>
<dbReference type="Gene3D" id="1.20.200.10">
    <property type="entry name" value="Fumarase/aspartase (Central domain)"/>
    <property type="match status" value="1"/>
</dbReference>
<dbReference type="AlphaFoldDB" id="A0A0G1HI07"/>
<dbReference type="PANTHER" id="PTHR42696:SF2">
    <property type="entry name" value="ASPARTATE AMMONIA-LYASE"/>
    <property type="match status" value="1"/>
</dbReference>
<dbReference type="InterPro" id="IPR000362">
    <property type="entry name" value="Fumarate_lyase_fam"/>
</dbReference>
<sequence length="437" mass="48077">MKLYYGEETKKALKNFPFQTHKTKMEFISAMIKIKKAAAVANYRAGNLSKDKQRAIVKACDKILKNGDRGQFPVSHLQGGAGTASHMNVNEVIANMAGRILKGKVKVHPNNDVNCSQSTNDVNPSALKISVLYLLKDLDSKLFFLVKSLRIKARNISKLARTHLQDAVPTTLGAEFSAYADNLEKHKSKIKIVEDLCRVLNLGGTAIGNSINASPRYIREVYKELKKITGEKFFKVKNMMAPTSSQTDFLAISQIVTALCVDLSKIAGDFKFMASGPIGGIGEIILPELQKGSSIMPGKVNPVMPETVNQLYYLVSGNNLSIEKAAEGAQMELGVMLPVIVDKLIQSIKLATEVIHQFDKLCVRGIKADRGKCKYHLENSTAYATLLVPRLGYDAVSDIVKKSVLTGKTLRTVVLEGKYLKENEFNKIVKSLRSSVI</sequence>
<keyword evidence="1 4" id="KW-0456">Lyase</keyword>
<reference evidence="4 5" key="1">
    <citation type="journal article" date="2015" name="Nature">
        <title>rRNA introns, odd ribosomes, and small enigmatic genomes across a large radiation of phyla.</title>
        <authorList>
            <person name="Brown C.T."/>
            <person name="Hug L.A."/>
            <person name="Thomas B.C."/>
            <person name="Sharon I."/>
            <person name="Castelle C.J."/>
            <person name="Singh A."/>
            <person name="Wilkins M.J."/>
            <person name="Williams K.H."/>
            <person name="Banfield J.F."/>
        </authorList>
    </citation>
    <scope>NUCLEOTIDE SEQUENCE [LARGE SCALE GENOMIC DNA]</scope>
</reference>
<dbReference type="GO" id="GO:0006531">
    <property type="term" value="P:aspartate metabolic process"/>
    <property type="evidence" value="ECO:0007669"/>
    <property type="project" value="TreeGrafter"/>
</dbReference>
<feature type="domain" description="Fumarase C C-terminal" evidence="3">
    <location>
        <begin position="384"/>
        <end position="430"/>
    </location>
</feature>
<accession>A0A0G1HI07</accession>
<dbReference type="InterPro" id="IPR018951">
    <property type="entry name" value="Fumarase_C_C"/>
</dbReference>
<protein>
    <submittedName>
        <fullName evidence="4">Aspartate ammonia-lyase</fullName>
    </submittedName>
</protein>
<name>A0A0G1HI07_9BACT</name>
<evidence type="ECO:0000313" key="5">
    <source>
        <dbReference type="Proteomes" id="UP000034751"/>
    </source>
</evidence>
<dbReference type="GO" id="GO:0006099">
    <property type="term" value="P:tricarboxylic acid cycle"/>
    <property type="evidence" value="ECO:0007669"/>
    <property type="project" value="InterPro"/>
</dbReference>
<dbReference type="PRINTS" id="PR00149">
    <property type="entry name" value="FUMRATELYASE"/>
</dbReference>
<dbReference type="InterPro" id="IPR051546">
    <property type="entry name" value="Aspartate_Ammonia-Lyase"/>
</dbReference>
<proteinExistence type="predicted"/>
<dbReference type="InterPro" id="IPR024083">
    <property type="entry name" value="Fumarase/histidase_N"/>
</dbReference>
<dbReference type="SUPFAM" id="SSF48557">
    <property type="entry name" value="L-aspartase-like"/>
    <property type="match status" value="1"/>
</dbReference>
<dbReference type="Pfam" id="PF10415">
    <property type="entry name" value="FumaraseC_C"/>
    <property type="match status" value="1"/>
</dbReference>
<dbReference type="Gene3D" id="1.10.275.10">
    <property type="entry name" value="Fumarase/aspartase (N-terminal domain)"/>
    <property type="match status" value="1"/>
</dbReference>
<evidence type="ECO:0000256" key="1">
    <source>
        <dbReference type="ARBA" id="ARBA00023239"/>
    </source>
</evidence>
<dbReference type="STRING" id="1618747.UW02_C0013G0035"/>
<dbReference type="PROSITE" id="PS00163">
    <property type="entry name" value="FUMARATE_LYASES"/>
    <property type="match status" value="1"/>
</dbReference>
<dbReference type="PANTHER" id="PTHR42696">
    <property type="entry name" value="ASPARTATE AMMONIA-LYASE"/>
    <property type="match status" value="1"/>
</dbReference>
<dbReference type="InterPro" id="IPR020557">
    <property type="entry name" value="Fumarate_lyase_CS"/>
</dbReference>
<dbReference type="Proteomes" id="UP000034751">
    <property type="component" value="Unassembled WGS sequence"/>
</dbReference>
<evidence type="ECO:0000313" key="4">
    <source>
        <dbReference type="EMBL" id="KKT19252.1"/>
    </source>
</evidence>
<organism evidence="4 5">
    <name type="scientific">Candidatus Nomurabacteria bacterium GW2011_GWB1_43_7</name>
    <dbReference type="NCBI Taxonomy" id="1618747"/>
    <lineage>
        <taxon>Bacteria</taxon>
        <taxon>Candidatus Nomuraibacteriota</taxon>
    </lineage>
</organism>
<dbReference type="Pfam" id="PF00206">
    <property type="entry name" value="Lyase_1"/>
    <property type="match status" value="1"/>
</dbReference>
<dbReference type="InterPro" id="IPR008948">
    <property type="entry name" value="L-Aspartase-like"/>
</dbReference>
<dbReference type="InterPro" id="IPR022761">
    <property type="entry name" value="Fumarate_lyase_N"/>
</dbReference>
<evidence type="ECO:0000259" key="2">
    <source>
        <dbReference type="Pfam" id="PF00206"/>
    </source>
</evidence>